<name>A0A4U0YT62_9RHOB</name>
<dbReference type="PANTHER" id="PTHR11808:SF86">
    <property type="entry name" value="METHIONINE GAMMA-LYASE"/>
    <property type="match status" value="1"/>
</dbReference>
<dbReference type="InterPro" id="IPR015421">
    <property type="entry name" value="PyrdxlP-dep_Trfase_major"/>
</dbReference>
<evidence type="ECO:0000256" key="4">
    <source>
        <dbReference type="RuleBase" id="RU362118"/>
    </source>
</evidence>
<accession>A0A4U0YT62</accession>
<dbReference type="NCBIfam" id="NF005455">
    <property type="entry name" value="PRK07049.1"/>
    <property type="match status" value="1"/>
</dbReference>
<dbReference type="Gene3D" id="3.40.640.10">
    <property type="entry name" value="Type I PLP-dependent aspartate aminotransferase-like (Major domain)"/>
    <property type="match status" value="1"/>
</dbReference>
<dbReference type="GO" id="GO:0030170">
    <property type="term" value="F:pyridoxal phosphate binding"/>
    <property type="evidence" value="ECO:0007669"/>
    <property type="project" value="InterPro"/>
</dbReference>
<evidence type="ECO:0000256" key="3">
    <source>
        <dbReference type="PIRSR" id="PIRSR001434-2"/>
    </source>
</evidence>
<dbReference type="EMBL" id="SWAU01000257">
    <property type="protein sequence ID" value="TKA94925.1"/>
    <property type="molecule type" value="Genomic_DNA"/>
</dbReference>
<dbReference type="GO" id="GO:0019346">
    <property type="term" value="P:transsulfuration"/>
    <property type="evidence" value="ECO:0007669"/>
    <property type="project" value="InterPro"/>
</dbReference>
<dbReference type="GO" id="GO:0005737">
    <property type="term" value="C:cytoplasm"/>
    <property type="evidence" value="ECO:0007669"/>
    <property type="project" value="TreeGrafter"/>
</dbReference>
<reference evidence="5 6" key="1">
    <citation type="submission" date="2019-04" db="EMBL/GenBank/DDBJ databases">
        <title>Crypto-aerobic microbial life in anoxic (sulfidic) marine sediments.</title>
        <authorList>
            <person name="Bhattacharya S."/>
            <person name="Roy C."/>
            <person name="Mondal N."/>
            <person name="Sarkar J."/>
            <person name="Mandal S."/>
            <person name="Rameez M.J."/>
            <person name="Ghosh W."/>
        </authorList>
    </citation>
    <scope>NUCLEOTIDE SEQUENCE [LARGE SCALE GENOMIC DNA]</scope>
    <source>
        <strain evidence="5 6">SBBC</strain>
    </source>
</reference>
<evidence type="ECO:0000256" key="1">
    <source>
        <dbReference type="ARBA" id="ARBA00001933"/>
    </source>
</evidence>
<comment type="cofactor">
    <cofactor evidence="1 4">
        <name>pyridoxal 5'-phosphate</name>
        <dbReference type="ChEBI" id="CHEBI:597326"/>
    </cofactor>
</comment>
<organism evidence="5 6">
    <name type="scientific">Cereibacter changlensis</name>
    <dbReference type="NCBI Taxonomy" id="402884"/>
    <lineage>
        <taxon>Bacteria</taxon>
        <taxon>Pseudomonadati</taxon>
        <taxon>Pseudomonadota</taxon>
        <taxon>Alphaproteobacteria</taxon>
        <taxon>Rhodobacterales</taxon>
        <taxon>Paracoccaceae</taxon>
        <taxon>Cereibacter</taxon>
    </lineage>
</organism>
<sequence length="439" mass="47717">MPKNFRRTHLDGIPLHPQTQMTAYGYDPSLSEGAVKPPVFLTSTFVFENAEQGAEFFDVVAGRKPAGEGMGAGGLVYSRFNHPNLEIVEDRLALYDHAEAALVTASGMAAISAVALSYLRPGDAVVHYTPLYGGSETLFGKVFKEWGVRSIPFTDGSDAAALLSVLENAARQGPVKMVYLETPANPTNAMIDLALVRQSVDEWAKASGQRPVIVCDNTLLGPVFQQPLDFGIDICVYSLTKYVGGHSDLVAGGITGSREMLKPVRQARSAYGFQLDPHSCWMLSRSMETLSLRMERAAESGAKVAAWLNTNPHIHCRVLHPDFPSNSREREIYARQCSGPGSTFAFLVKDDRALAFRILNALQIFKLAVSLGGSESLVCHPASTTHSGVPIDIRHTTGVSEGLIRLSVGLEHPDDLIRDLNHAFLRAAQGDLQPMMQLE</sequence>
<dbReference type="PANTHER" id="PTHR11808">
    <property type="entry name" value="TRANS-SULFURATION ENZYME FAMILY MEMBER"/>
    <property type="match status" value="1"/>
</dbReference>
<dbReference type="RefSeq" id="WP_136794023.1">
    <property type="nucleotide sequence ID" value="NZ_SWAU01000257.1"/>
</dbReference>
<dbReference type="InterPro" id="IPR015422">
    <property type="entry name" value="PyrdxlP-dep_Trfase_small"/>
</dbReference>
<feature type="modified residue" description="N6-(pyridoxal phosphate)lysine" evidence="3">
    <location>
        <position position="241"/>
    </location>
</feature>
<keyword evidence="2 3" id="KW-0663">Pyridoxal phosphate</keyword>
<dbReference type="SUPFAM" id="SSF53383">
    <property type="entry name" value="PLP-dependent transferases"/>
    <property type="match status" value="1"/>
</dbReference>
<dbReference type="InterPro" id="IPR054542">
    <property type="entry name" value="Cys_met_metab_PP"/>
</dbReference>
<gene>
    <name evidence="5" type="ORF">FAZ78_19615</name>
</gene>
<dbReference type="GO" id="GO:0016846">
    <property type="term" value="F:carbon-sulfur lyase activity"/>
    <property type="evidence" value="ECO:0007669"/>
    <property type="project" value="TreeGrafter"/>
</dbReference>
<evidence type="ECO:0000313" key="6">
    <source>
        <dbReference type="Proteomes" id="UP000306340"/>
    </source>
</evidence>
<proteinExistence type="inferred from homology"/>
<evidence type="ECO:0000313" key="5">
    <source>
        <dbReference type="EMBL" id="TKA94925.1"/>
    </source>
</evidence>
<dbReference type="Proteomes" id="UP000306340">
    <property type="component" value="Unassembled WGS sequence"/>
</dbReference>
<dbReference type="Pfam" id="PF01053">
    <property type="entry name" value="Cys_Met_Meta_PP"/>
    <property type="match status" value="1"/>
</dbReference>
<dbReference type="InterPro" id="IPR000277">
    <property type="entry name" value="Cys/Met-Metab_PyrdxlP-dep_enz"/>
</dbReference>
<evidence type="ECO:0000256" key="2">
    <source>
        <dbReference type="ARBA" id="ARBA00022898"/>
    </source>
</evidence>
<comment type="similarity">
    <text evidence="4">Belongs to the trans-sulfuration enzymes family.</text>
</comment>
<dbReference type="Gene3D" id="3.90.1150.10">
    <property type="entry name" value="Aspartate Aminotransferase, domain 1"/>
    <property type="match status" value="1"/>
</dbReference>
<dbReference type="PROSITE" id="PS00868">
    <property type="entry name" value="CYS_MET_METAB_PP"/>
    <property type="match status" value="1"/>
</dbReference>
<dbReference type="PIRSF" id="PIRSF001434">
    <property type="entry name" value="CGS"/>
    <property type="match status" value="1"/>
</dbReference>
<dbReference type="InterPro" id="IPR015424">
    <property type="entry name" value="PyrdxlP-dep_Trfase"/>
</dbReference>
<dbReference type="CDD" id="cd00614">
    <property type="entry name" value="CGS_like"/>
    <property type="match status" value="1"/>
</dbReference>
<protein>
    <submittedName>
        <fullName evidence="5">Cystathionine gamma-synthase family protein</fullName>
    </submittedName>
</protein>
<dbReference type="FunFam" id="3.40.640.10:FF:000046">
    <property type="entry name" value="Cystathionine gamma-lyase"/>
    <property type="match status" value="1"/>
</dbReference>
<comment type="caution">
    <text evidence="5">The sequence shown here is derived from an EMBL/GenBank/DDBJ whole genome shotgun (WGS) entry which is preliminary data.</text>
</comment>
<dbReference type="AlphaFoldDB" id="A0A4U0YT62"/>